<accession>A0A8H7N3Y7</accession>
<sequence length="96" mass="10505">MPSEPTKQPNPSSEDQPTPKQTFLPIFENDPPAPKDTEKRVAEPEAQGKPKTAQVFLSNSDEEDQGPPQEPGPEAIAEAEHHEPAEKLPQQGKSEN</sequence>
<name>A0A8H7N3Y7_BIOOC</name>
<dbReference type="Proteomes" id="UP000616885">
    <property type="component" value="Unassembled WGS sequence"/>
</dbReference>
<comment type="caution">
    <text evidence="2">The sequence shown here is derived from an EMBL/GenBank/DDBJ whole genome shotgun (WGS) entry which is preliminary data.</text>
</comment>
<dbReference type="EMBL" id="JADCTT010000009">
    <property type="protein sequence ID" value="KAF9748036.1"/>
    <property type="molecule type" value="Genomic_DNA"/>
</dbReference>
<dbReference type="AlphaFoldDB" id="A0A8H7N3Y7"/>
<proteinExistence type="predicted"/>
<evidence type="ECO:0000313" key="2">
    <source>
        <dbReference type="EMBL" id="KAF9748036.1"/>
    </source>
</evidence>
<gene>
    <name evidence="2" type="ORF">IM811_017541</name>
</gene>
<reference evidence="2" key="1">
    <citation type="submission" date="2020-10" db="EMBL/GenBank/DDBJ databases">
        <title>High-Quality Genome Resource of Clonostachys rosea strain S41 by Oxford Nanopore Long-Read Sequencing.</title>
        <authorList>
            <person name="Wang H."/>
        </authorList>
    </citation>
    <scope>NUCLEOTIDE SEQUENCE</scope>
    <source>
        <strain evidence="2">S41</strain>
    </source>
</reference>
<feature type="region of interest" description="Disordered" evidence="1">
    <location>
        <begin position="1"/>
        <end position="96"/>
    </location>
</feature>
<feature type="compositionally biased region" description="Basic and acidic residues" evidence="1">
    <location>
        <begin position="33"/>
        <end position="48"/>
    </location>
</feature>
<evidence type="ECO:0000256" key="1">
    <source>
        <dbReference type="SAM" id="MobiDB-lite"/>
    </source>
</evidence>
<evidence type="ECO:0000313" key="3">
    <source>
        <dbReference type="Proteomes" id="UP000616885"/>
    </source>
</evidence>
<organism evidence="2 3">
    <name type="scientific">Bionectria ochroleuca</name>
    <name type="common">Gliocladium roseum</name>
    <dbReference type="NCBI Taxonomy" id="29856"/>
    <lineage>
        <taxon>Eukaryota</taxon>
        <taxon>Fungi</taxon>
        <taxon>Dikarya</taxon>
        <taxon>Ascomycota</taxon>
        <taxon>Pezizomycotina</taxon>
        <taxon>Sordariomycetes</taxon>
        <taxon>Hypocreomycetidae</taxon>
        <taxon>Hypocreales</taxon>
        <taxon>Bionectriaceae</taxon>
        <taxon>Clonostachys</taxon>
    </lineage>
</organism>
<feature type="compositionally biased region" description="Polar residues" evidence="1">
    <location>
        <begin position="1"/>
        <end position="21"/>
    </location>
</feature>
<protein>
    <submittedName>
        <fullName evidence="2">Uncharacterized protein</fullName>
    </submittedName>
</protein>